<dbReference type="Proteomes" id="UP000029078">
    <property type="component" value="Unassembled WGS sequence"/>
</dbReference>
<accession>A0A087CWA0</accession>
<dbReference type="EMBL" id="JGZL01000012">
    <property type="protein sequence ID" value="KFI87550.1"/>
    <property type="molecule type" value="Genomic_DNA"/>
</dbReference>
<dbReference type="SUPFAM" id="SSF55729">
    <property type="entry name" value="Acyl-CoA N-acyltransferases (Nat)"/>
    <property type="match status" value="1"/>
</dbReference>
<dbReference type="EC" id="2.3.1.128" evidence="2"/>
<dbReference type="RefSeq" id="WP_152571284.1">
    <property type="nucleotide sequence ID" value="NZ_CALLHR010000144.1"/>
</dbReference>
<evidence type="ECO:0000313" key="3">
    <source>
        <dbReference type="Proteomes" id="UP000029078"/>
    </source>
</evidence>
<evidence type="ECO:0000313" key="2">
    <source>
        <dbReference type="EMBL" id="KFI87550.1"/>
    </source>
</evidence>
<dbReference type="InterPro" id="IPR000182">
    <property type="entry name" value="GNAT_dom"/>
</dbReference>
<dbReference type="PROSITE" id="PS51186">
    <property type="entry name" value="GNAT"/>
    <property type="match status" value="1"/>
</dbReference>
<dbReference type="Pfam" id="PF13302">
    <property type="entry name" value="Acetyltransf_3"/>
    <property type="match status" value="1"/>
</dbReference>
<proteinExistence type="predicted"/>
<dbReference type="GO" id="GO:1990189">
    <property type="term" value="F:protein N-terminal-serine acetyltransferase activity"/>
    <property type="evidence" value="ECO:0007669"/>
    <property type="project" value="TreeGrafter"/>
</dbReference>
<reference evidence="2 3" key="1">
    <citation type="submission" date="2014-03" db="EMBL/GenBank/DDBJ databases">
        <title>Genomics of Bifidobacteria.</title>
        <authorList>
            <person name="Ventura M."/>
            <person name="Milani C."/>
            <person name="Lugli G.A."/>
        </authorList>
    </citation>
    <scope>NUCLEOTIDE SEQUENCE [LARGE SCALE GENOMIC DNA]</scope>
    <source>
        <strain evidence="2 3">LMG 21811</strain>
    </source>
</reference>
<dbReference type="eggNOG" id="COG1670">
    <property type="taxonomic scope" value="Bacteria"/>
</dbReference>
<evidence type="ECO:0000259" key="1">
    <source>
        <dbReference type="PROSITE" id="PS51186"/>
    </source>
</evidence>
<dbReference type="InterPro" id="IPR051908">
    <property type="entry name" value="Ribosomal_N-acetyltransferase"/>
</dbReference>
<gene>
    <name evidence="2" type="ORF">BRUM_0691</name>
</gene>
<dbReference type="PANTHER" id="PTHR43441">
    <property type="entry name" value="RIBOSOMAL-PROTEIN-SERINE ACETYLTRANSFERASE"/>
    <property type="match status" value="1"/>
</dbReference>
<protein>
    <submittedName>
        <fullName evidence="2">Acetyltransferase, GNAT family</fullName>
        <ecNumber evidence="2">2.3.1.128</ecNumber>
    </submittedName>
</protein>
<dbReference type="STRING" id="78346.BRUM_0691"/>
<dbReference type="Gene3D" id="3.40.630.30">
    <property type="match status" value="1"/>
</dbReference>
<dbReference type="AlphaFoldDB" id="A0A087CWA0"/>
<keyword evidence="2" id="KW-0808">Transferase</keyword>
<name>A0A087CWA0_BIFRU</name>
<dbReference type="GO" id="GO:0005737">
    <property type="term" value="C:cytoplasm"/>
    <property type="evidence" value="ECO:0007669"/>
    <property type="project" value="TreeGrafter"/>
</dbReference>
<feature type="domain" description="N-acetyltransferase" evidence="1">
    <location>
        <begin position="14"/>
        <end position="187"/>
    </location>
</feature>
<keyword evidence="3" id="KW-1185">Reference proteome</keyword>
<dbReference type="PANTHER" id="PTHR43441:SF10">
    <property type="entry name" value="ACETYLTRANSFERASE"/>
    <property type="match status" value="1"/>
</dbReference>
<dbReference type="InterPro" id="IPR016181">
    <property type="entry name" value="Acyl_CoA_acyltransferase"/>
</dbReference>
<organism evidence="2 3">
    <name type="scientific">Bifidobacterium ruminantium</name>
    <dbReference type="NCBI Taxonomy" id="78346"/>
    <lineage>
        <taxon>Bacteria</taxon>
        <taxon>Bacillati</taxon>
        <taxon>Actinomycetota</taxon>
        <taxon>Actinomycetes</taxon>
        <taxon>Bifidobacteriales</taxon>
        <taxon>Bifidobacteriaceae</taxon>
        <taxon>Bifidobacterium</taxon>
    </lineage>
</organism>
<comment type="caution">
    <text evidence="2">The sequence shown here is derived from an EMBL/GenBank/DDBJ whole genome shotgun (WGS) entry which is preliminary data.</text>
</comment>
<dbReference type="GO" id="GO:0008999">
    <property type="term" value="F:protein-N-terminal-alanine acetyltransferase activity"/>
    <property type="evidence" value="ECO:0007669"/>
    <property type="project" value="TreeGrafter"/>
</dbReference>
<sequence>MPEFIQSHSMRVPVSLRPLTSADYDEWNEVRWRNDAWLKPWESNDPMHGESISYKEWMRRLRRNERDGSGAVFAIEHHGRIVGQVSLGAICYGAMRSGVVGYWVDERCAGRNYAPMAVALMADWAMFDATGPRLHRMEIDMLPENERSRNVAIKLGATYEGRRRAYMYVNGRWRDHESYVLMAEDAPNGFTARLMSSISFS</sequence>
<keyword evidence="2" id="KW-0012">Acyltransferase</keyword>